<dbReference type="RefSeq" id="WP_281737108.1">
    <property type="nucleotide sequence ID" value="NZ_JAKETQ010000004.1"/>
</dbReference>
<evidence type="ECO:0000313" key="1">
    <source>
        <dbReference type="EMBL" id="MCI0129143.1"/>
    </source>
</evidence>
<reference evidence="1" key="1">
    <citation type="submission" date="2022-03" db="EMBL/GenBank/DDBJ databases">
        <title>The complete genome sequence of a Methyloterrigena soli.</title>
        <authorList>
            <person name="Zi Z."/>
        </authorList>
    </citation>
    <scope>NUCLEOTIDE SEQUENCE</scope>
    <source>
        <strain evidence="1">M48</strain>
    </source>
</reference>
<protein>
    <submittedName>
        <fullName evidence="1">Uncharacterized protein</fullName>
    </submittedName>
</protein>
<proteinExistence type="predicted"/>
<keyword evidence="2" id="KW-1185">Reference proteome</keyword>
<gene>
    <name evidence="1" type="ORF">ML536_20105</name>
</gene>
<dbReference type="AlphaFoldDB" id="A0AA41QRB3"/>
<dbReference type="Proteomes" id="UP001156140">
    <property type="component" value="Unassembled WGS sequence"/>
</dbReference>
<evidence type="ECO:0000313" key="2">
    <source>
        <dbReference type="Proteomes" id="UP001156140"/>
    </source>
</evidence>
<dbReference type="EMBL" id="JALAZD010000004">
    <property type="protein sequence ID" value="MCI0129143.1"/>
    <property type="molecule type" value="Genomic_DNA"/>
</dbReference>
<sequence length="96" mass="10169">MAAPLWLGLAFGVLAQSDKADCEILKGPLNSTAAQMSELLATLKTFDEAGMVARLEGNQRDTLAAARAARLELVPRLEAFVAALEDAGHSMAICLR</sequence>
<accession>A0AA41QRB3</accession>
<name>A0AA41QRB3_9HYPH</name>
<organism evidence="1 2">
    <name type="scientific">Paradevosia shaoguanensis</name>
    <dbReference type="NCBI Taxonomy" id="1335043"/>
    <lineage>
        <taxon>Bacteria</taxon>
        <taxon>Pseudomonadati</taxon>
        <taxon>Pseudomonadota</taxon>
        <taxon>Alphaproteobacteria</taxon>
        <taxon>Hyphomicrobiales</taxon>
        <taxon>Devosiaceae</taxon>
        <taxon>Paradevosia</taxon>
    </lineage>
</organism>
<comment type="caution">
    <text evidence="1">The sequence shown here is derived from an EMBL/GenBank/DDBJ whole genome shotgun (WGS) entry which is preliminary data.</text>
</comment>